<dbReference type="PANTHER" id="PTHR35007">
    <property type="entry name" value="INTEGRAL MEMBRANE PROTEIN-RELATED"/>
    <property type="match status" value="1"/>
</dbReference>
<dbReference type="Pfam" id="PF00482">
    <property type="entry name" value="T2SSF"/>
    <property type="match status" value="1"/>
</dbReference>
<evidence type="ECO:0000256" key="5">
    <source>
        <dbReference type="ARBA" id="ARBA00023136"/>
    </source>
</evidence>
<keyword evidence="3 7" id="KW-0812">Transmembrane</keyword>
<dbReference type="GO" id="GO:0005886">
    <property type="term" value="C:plasma membrane"/>
    <property type="evidence" value="ECO:0007669"/>
    <property type="project" value="UniProtKB-SubCell"/>
</dbReference>
<proteinExistence type="predicted"/>
<keyword evidence="5 7" id="KW-0472">Membrane</keyword>
<organism evidence="9">
    <name type="scientific">freshwater metagenome</name>
    <dbReference type="NCBI Taxonomy" id="449393"/>
    <lineage>
        <taxon>unclassified sequences</taxon>
        <taxon>metagenomes</taxon>
        <taxon>ecological metagenomes</taxon>
    </lineage>
</organism>
<feature type="region of interest" description="Disordered" evidence="6">
    <location>
        <begin position="32"/>
        <end position="52"/>
    </location>
</feature>
<keyword evidence="4 7" id="KW-1133">Transmembrane helix</keyword>
<dbReference type="EMBL" id="CAFBLP010000130">
    <property type="protein sequence ID" value="CAB4893964.1"/>
    <property type="molecule type" value="Genomic_DNA"/>
</dbReference>
<feature type="transmembrane region" description="Helical" evidence="7">
    <location>
        <begin position="194"/>
        <end position="213"/>
    </location>
</feature>
<dbReference type="PANTHER" id="PTHR35007:SF1">
    <property type="entry name" value="PILUS ASSEMBLY PROTEIN"/>
    <property type="match status" value="1"/>
</dbReference>
<feature type="domain" description="Type II secretion system protein GspF" evidence="8">
    <location>
        <begin position="67"/>
        <end position="184"/>
    </location>
</feature>
<evidence type="ECO:0000256" key="3">
    <source>
        <dbReference type="ARBA" id="ARBA00022692"/>
    </source>
</evidence>
<sequence>MLVTVLCLAALFTVGVPVRDWAMASGIRSRLRAGEPAPSGLGSRKHLRPRKPIPPSVQTLAALLDDIARRCASGETLAHAFTASREVVELSPLFDHTLAGLQRGATFAEALHSQPADTAAVALVVHVLGLCARVGGNISEPLDRAAATLRERHAAAQERVAQSAQARLSVRVLTLVPIAFAGWTLLTSTDVQRFVLTPVGLVSVAVGLALNLAGWRMMQRIISGLR</sequence>
<evidence type="ECO:0000313" key="9">
    <source>
        <dbReference type="EMBL" id="CAB4893964.1"/>
    </source>
</evidence>
<evidence type="ECO:0000259" key="8">
    <source>
        <dbReference type="Pfam" id="PF00482"/>
    </source>
</evidence>
<dbReference type="AlphaFoldDB" id="A0A6J7FK43"/>
<evidence type="ECO:0000256" key="4">
    <source>
        <dbReference type="ARBA" id="ARBA00022989"/>
    </source>
</evidence>
<keyword evidence="2" id="KW-1003">Cell membrane</keyword>
<protein>
    <submittedName>
        <fullName evidence="9">Unannotated protein</fullName>
    </submittedName>
</protein>
<gene>
    <name evidence="9" type="ORF">UFOPK3376_03043</name>
</gene>
<dbReference type="InterPro" id="IPR018076">
    <property type="entry name" value="T2SS_GspF_dom"/>
</dbReference>
<comment type="subcellular location">
    <subcellularLocation>
        <location evidence="1">Cell membrane</location>
        <topology evidence="1">Multi-pass membrane protein</topology>
    </subcellularLocation>
</comment>
<evidence type="ECO:0000256" key="2">
    <source>
        <dbReference type="ARBA" id="ARBA00022475"/>
    </source>
</evidence>
<evidence type="ECO:0000256" key="6">
    <source>
        <dbReference type="SAM" id="MobiDB-lite"/>
    </source>
</evidence>
<accession>A0A6J7FK43</accession>
<evidence type="ECO:0000256" key="1">
    <source>
        <dbReference type="ARBA" id="ARBA00004651"/>
    </source>
</evidence>
<name>A0A6J7FK43_9ZZZZ</name>
<evidence type="ECO:0000256" key="7">
    <source>
        <dbReference type="SAM" id="Phobius"/>
    </source>
</evidence>
<reference evidence="9" key="1">
    <citation type="submission" date="2020-05" db="EMBL/GenBank/DDBJ databases">
        <authorList>
            <person name="Chiriac C."/>
            <person name="Salcher M."/>
            <person name="Ghai R."/>
            <person name="Kavagutti S V."/>
        </authorList>
    </citation>
    <scope>NUCLEOTIDE SEQUENCE</scope>
</reference>